<sequence>MSEDGQNMVSGVLRRSRQKEGFVKVWSDPEIGEGLDCSLGRLNPGQWVADPATGLPNTGEMPFPVTILGKDGDDICLVDTLGQFTSVGPSQFGQGVIQSMFGDRQRYLYWAFPRFNRDMQITGWKAEQVREVMYFAANRRGIFTVLDRVRGLGGWTDKSGELLWHAGDLIWQLERNRDGKGVAMKAQPAGEHDGYFYTRRPDTVTPWPTPVGWSACPAREILRGLKTWNWTRPIDPLLLVGWIGCAFLGGALEWRPACFITGDRAVGKSTLQALMRAIFGNSLHSTADATAAGIYQRVKQDSLPVGVDEFEAGGNNARVKQVFNLARLAASGSVMYRGGADHKGTEFRAQNCFLFSSINIPPLHPQDLSRTAILRLAKLDKARSAEKPMTVDADTCGSLILRRLFDEWHNYPKLREAYREALREAGGHDGRGQDTYGTLLAVAHMLLGDEGMDEAGYPVETLDKWGELLPASALPENENASENWIGCLVRLLTSPVSTWRDGGRQTVGALLEEYEESGPSSDMNFTKARNLLQQAGLGLLPAGQRVKDSAVLAIPNNSQLVANLYRDSDWAGAGQIGGWADALRQGPPEIVLTTKNQVKVNGVNVRCTLIVLKRFHELMEKQG</sequence>
<evidence type="ECO:0000313" key="1">
    <source>
        <dbReference type="EMBL" id="SEK36287.1"/>
    </source>
</evidence>
<dbReference type="STRING" id="1036779.SAMN04515666_101327"/>
<name>A0A1H7GFJ5_9HYPH</name>
<evidence type="ECO:0000313" key="2">
    <source>
        <dbReference type="Proteomes" id="UP000199664"/>
    </source>
</evidence>
<keyword evidence="2" id="KW-1185">Reference proteome</keyword>
<organism evidence="1 2">
    <name type="scientific">Bosea lupini</name>
    <dbReference type="NCBI Taxonomy" id="1036779"/>
    <lineage>
        <taxon>Bacteria</taxon>
        <taxon>Pseudomonadati</taxon>
        <taxon>Pseudomonadota</taxon>
        <taxon>Alphaproteobacteria</taxon>
        <taxon>Hyphomicrobiales</taxon>
        <taxon>Boseaceae</taxon>
        <taxon>Bosea</taxon>
    </lineage>
</organism>
<dbReference type="OrthoDB" id="7208869at2"/>
<evidence type="ECO:0008006" key="3">
    <source>
        <dbReference type="Google" id="ProtNLM"/>
    </source>
</evidence>
<gene>
    <name evidence="1" type="ORF">SAMN04515666_101327</name>
</gene>
<proteinExistence type="predicted"/>
<reference evidence="2" key="1">
    <citation type="submission" date="2016-10" db="EMBL/GenBank/DDBJ databases">
        <authorList>
            <person name="Varghese N."/>
            <person name="Submissions S."/>
        </authorList>
    </citation>
    <scope>NUCLEOTIDE SEQUENCE [LARGE SCALE GENOMIC DNA]</scope>
    <source>
        <strain evidence="2">LMG 26383,CCUG 61248,R- 45681</strain>
    </source>
</reference>
<accession>A0A1H7GFJ5</accession>
<protein>
    <recommendedName>
        <fullName evidence="3">DUF927 domain-containing protein</fullName>
    </recommendedName>
</protein>
<dbReference type="AlphaFoldDB" id="A0A1H7GFJ5"/>
<dbReference type="Proteomes" id="UP000199664">
    <property type="component" value="Unassembled WGS sequence"/>
</dbReference>
<dbReference type="RefSeq" id="WP_091829128.1">
    <property type="nucleotide sequence ID" value="NZ_FOAN01000001.1"/>
</dbReference>
<dbReference type="EMBL" id="FOAN01000001">
    <property type="protein sequence ID" value="SEK36287.1"/>
    <property type="molecule type" value="Genomic_DNA"/>
</dbReference>